<dbReference type="PROSITE" id="PS50887">
    <property type="entry name" value="GGDEF"/>
    <property type="match status" value="1"/>
</dbReference>
<feature type="transmembrane region" description="Helical" evidence="1">
    <location>
        <begin position="104"/>
        <end position="125"/>
    </location>
</feature>
<dbReference type="NCBIfam" id="TIGR00254">
    <property type="entry name" value="GGDEF"/>
    <property type="match status" value="1"/>
</dbReference>
<dbReference type="InterPro" id="IPR029787">
    <property type="entry name" value="Nucleotide_cyclase"/>
</dbReference>
<evidence type="ECO:0008006" key="6">
    <source>
        <dbReference type="Google" id="ProtNLM"/>
    </source>
</evidence>
<dbReference type="PROSITE" id="PS50883">
    <property type="entry name" value="EAL"/>
    <property type="match status" value="1"/>
</dbReference>
<dbReference type="GO" id="GO:0071111">
    <property type="term" value="F:cyclic-guanylate-specific phosphodiesterase activity"/>
    <property type="evidence" value="ECO:0007669"/>
    <property type="project" value="InterPro"/>
</dbReference>
<gene>
    <name evidence="4" type="ORF">TQ39_04720</name>
</gene>
<dbReference type="InterPro" id="IPR050706">
    <property type="entry name" value="Cyclic-di-GMP_PDE-like"/>
</dbReference>
<dbReference type="SUPFAM" id="SSF55073">
    <property type="entry name" value="Nucleotide cyclase"/>
    <property type="match status" value="1"/>
</dbReference>
<dbReference type="AlphaFoldDB" id="A0A0D8J4U1"/>
<evidence type="ECO:0000259" key="3">
    <source>
        <dbReference type="PROSITE" id="PS50887"/>
    </source>
</evidence>
<dbReference type="CDD" id="cd01948">
    <property type="entry name" value="EAL"/>
    <property type="match status" value="1"/>
</dbReference>
<organism evidence="4 5">
    <name type="scientific">Ruthenibacterium lactatiformans</name>
    <dbReference type="NCBI Taxonomy" id="1550024"/>
    <lineage>
        <taxon>Bacteria</taxon>
        <taxon>Bacillati</taxon>
        <taxon>Bacillota</taxon>
        <taxon>Clostridia</taxon>
        <taxon>Eubacteriales</taxon>
        <taxon>Oscillospiraceae</taxon>
        <taxon>Ruthenibacterium</taxon>
    </lineage>
</organism>
<feature type="transmembrane region" description="Helical" evidence="1">
    <location>
        <begin position="198"/>
        <end position="214"/>
    </location>
</feature>
<protein>
    <recommendedName>
        <fullName evidence="6">EAL domain-containing protein</fullName>
    </recommendedName>
</protein>
<evidence type="ECO:0000313" key="4">
    <source>
        <dbReference type="EMBL" id="KJF40818.1"/>
    </source>
</evidence>
<dbReference type="PANTHER" id="PTHR33121:SF70">
    <property type="entry name" value="SIGNALING PROTEIN YKOW"/>
    <property type="match status" value="1"/>
</dbReference>
<feature type="transmembrane region" description="Helical" evidence="1">
    <location>
        <begin position="71"/>
        <end position="92"/>
    </location>
</feature>
<comment type="caution">
    <text evidence="4">The sequence shown here is derived from an EMBL/GenBank/DDBJ whole genome shotgun (WGS) entry which is preliminary data.</text>
</comment>
<dbReference type="SUPFAM" id="SSF141868">
    <property type="entry name" value="EAL domain-like"/>
    <property type="match status" value="1"/>
</dbReference>
<evidence type="ECO:0000313" key="5">
    <source>
        <dbReference type="Proteomes" id="UP000032483"/>
    </source>
</evidence>
<dbReference type="PANTHER" id="PTHR33121">
    <property type="entry name" value="CYCLIC DI-GMP PHOSPHODIESTERASE PDEF"/>
    <property type="match status" value="1"/>
</dbReference>
<feature type="transmembrane region" description="Helical" evidence="1">
    <location>
        <begin position="5"/>
        <end position="23"/>
    </location>
</feature>
<dbReference type="Gene3D" id="3.20.20.450">
    <property type="entry name" value="EAL domain"/>
    <property type="match status" value="1"/>
</dbReference>
<dbReference type="SMART" id="SM00052">
    <property type="entry name" value="EAL"/>
    <property type="match status" value="1"/>
</dbReference>
<keyword evidence="1" id="KW-0812">Transmembrane</keyword>
<feature type="domain" description="EAL" evidence="2">
    <location>
        <begin position="385"/>
        <end position="637"/>
    </location>
</feature>
<feature type="transmembrane region" description="Helical" evidence="1">
    <location>
        <begin position="35"/>
        <end position="59"/>
    </location>
</feature>
<name>A0A0D8J4U1_9FIRM</name>
<dbReference type="SMART" id="SM00267">
    <property type="entry name" value="GGDEF"/>
    <property type="match status" value="1"/>
</dbReference>
<dbReference type="Gene3D" id="3.30.70.270">
    <property type="match status" value="1"/>
</dbReference>
<sequence>MEWEIGAECLACVLIVLVLCFSREKFYTQMPQTRLYYACLGFALFSTLLNIATVVLMGVPGLLPRWLCYTLNMLYFTFFPLLEAALTYYMAYLIHGRGPCFTRVAICLGVMLAAALAVVFTNPFTGWLFYLDAAGTYVRGPYNRLLYALLVACCLLLVICYIKQFRMASRAIHRMMATLPLLAMVLGTVQYLFPPVMMTGFIPACILLVLFFNFQSQRINTDFLTGLSSRSALWYAAGTCLRSGQSFYCVAVCLRHFGDVNKQFGHTGGDAVLRQVSAYLEALGRRAVACRFSGVEFVLLFPGMDAAGYAVLEKELSERFAAPWQAGSVCCRLDAGVAGIACPRFGDTAERLTAHLEYAIQQLKLPGAPEALSFDTEMEQRFSRRVALRDVVVRTLSGQAAGVAYQPIYALDADTPCMAEALLRLCGADGTPVPTADVVSVAEEMDLIVALDWMMLEQVCAFFGAHRELDGCAVSVNFSARQFLAPDAERRVLDTLERHGLAPTRLKLELTERVLAGDIRRVRAVMEALAARGVEFYLDDFGTGYSNLSSVVSLPLQYVKVDRSLLEAATNGGGGALLLRAVVETFRAMGRGILLEGVETPEQYALACTLRADRLQGYYLARPMPGEELCALMRSGARRTRRT</sequence>
<dbReference type="InterPro" id="IPR035919">
    <property type="entry name" value="EAL_sf"/>
</dbReference>
<dbReference type="RefSeq" id="WP_050004730.1">
    <property type="nucleotide sequence ID" value="NZ_DAWBJP010000006.1"/>
</dbReference>
<dbReference type="EMBL" id="JXXK01000004">
    <property type="protein sequence ID" value="KJF40818.1"/>
    <property type="molecule type" value="Genomic_DNA"/>
</dbReference>
<dbReference type="InterPro" id="IPR001633">
    <property type="entry name" value="EAL_dom"/>
</dbReference>
<feature type="transmembrane region" description="Helical" evidence="1">
    <location>
        <begin position="174"/>
        <end position="192"/>
    </location>
</feature>
<reference evidence="4" key="1">
    <citation type="submission" date="2015-02" db="EMBL/GenBank/DDBJ databases">
        <title>A novel member of the family Ruminococcaceae isolated from human feces.</title>
        <authorList>
            <person name="Shkoporov A.N."/>
            <person name="Chaplin A.V."/>
            <person name="Motuzova O.V."/>
            <person name="Kafarskaia L.I."/>
            <person name="Khokhlova E.V."/>
            <person name="Efimov B.A."/>
        </authorList>
    </citation>
    <scope>NUCLEOTIDE SEQUENCE [LARGE SCALE GENOMIC DNA]</scope>
    <source>
        <strain evidence="4">585-1</strain>
    </source>
</reference>
<dbReference type="GeneID" id="42855930"/>
<dbReference type="InterPro" id="IPR043128">
    <property type="entry name" value="Rev_trsase/Diguanyl_cyclase"/>
</dbReference>
<keyword evidence="1" id="KW-1133">Transmembrane helix</keyword>
<dbReference type="Pfam" id="PF00990">
    <property type="entry name" value="GGDEF"/>
    <property type="match status" value="1"/>
</dbReference>
<feature type="transmembrane region" description="Helical" evidence="1">
    <location>
        <begin position="145"/>
        <end position="162"/>
    </location>
</feature>
<dbReference type="InterPro" id="IPR000160">
    <property type="entry name" value="GGDEF_dom"/>
</dbReference>
<proteinExistence type="predicted"/>
<evidence type="ECO:0000256" key="1">
    <source>
        <dbReference type="SAM" id="Phobius"/>
    </source>
</evidence>
<evidence type="ECO:0000259" key="2">
    <source>
        <dbReference type="PROSITE" id="PS50883"/>
    </source>
</evidence>
<accession>A0A0D8J4U1</accession>
<keyword evidence="5" id="KW-1185">Reference proteome</keyword>
<dbReference type="Proteomes" id="UP000032483">
    <property type="component" value="Unassembled WGS sequence"/>
</dbReference>
<keyword evidence="1" id="KW-0472">Membrane</keyword>
<dbReference type="Pfam" id="PF00563">
    <property type="entry name" value="EAL"/>
    <property type="match status" value="1"/>
</dbReference>
<feature type="domain" description="GGDEF" evidence="3">
    <location>
        <begin position="245"/>
        <end position="376"/>
    </location>
</feature>